<dbReference type="GO" id="GO:0005840">
    <property type="term" value="C:ribosome"/>
    <property type="evidence" value="ECO:0007669"/>
    <property type="project" value="UniProtKB-KW"/>
</dbReference>
<dbReference type="GO" id="GO:0019843">
    <property type="term" value="F:rRNA binding"/>
    <property type="evidence" value="ECO:0007669"/>
    <property type="project" value="UniProtKB-UniRule"/>
</dbReference>
<dbReference type="RefSeq" id="WP_038046793.1">
    <property type="nucleotide sequence ID" value="NZ_JMFG01000005.1"/>
</dbReference>
<dbReference type="EMBL" id="JMFG01000005">
    <property type="protein sequence ID" value="KDA54659.1"/>
    <property type="molecule type" value="Genomic_DNA"/>
</dbReference>
<evidence type="ECO:0000256" key="2">
    <source>
        <dbReference type="ARBA" id="ARBA00022980"/>
    </source>
</evidence>
<feature type="domain" description="Large ribosomal subunit protein uL5 C-terminal" evidence="8">
    <location>
        <begin position="84"/>
        <end position="177"/>
    </location>
</feature>
<organism evidence="9 10">
    <name type="scientific">Thermoanaerobaculum aquaticum</name>
    <dbReference type="NCBI Taxonomy" id="1312852"/>
    <lineage>
        <taxon>Bacteria</taxon>
        <taxon>Pseudomonadati</taxon>
        <taxon>Acidobacteriota</taxon>
        <taxon>Thermoanaerobaculia</taxon>
        <taxon>Thermoanaerobaculales</taxon>
        <taxon>Thermoanaerobaculaceae</taxon>
        <taxon>Thermoanaerobaculum</taxon>
    </lineage>
</organism>
<name>A0A062XYY8_9BACT</name>
<dbReference type="FunFam" id="3.30.1440.10:FF:000001">
    <property type="entry name" value="50S ribosomal protein L5"/>
    <property type="match status" value="1"/>
</dbReference>
<dbReference type="InterPro" id="IPR002132">
    <property type="entry name" value="Ribosomal_uL5"/>
</dbReference>
<dbReference type="GO" id="GO:0000049">
    <property type="term" value="F:tRNA binding"/>
    <property type="evidence" value="ECO:0007669"/>
    <property type="project" value="UniProtKB-UniRule"/>
</dbReference>
<dbReference type="OrthoDB" id="9806626at2"/>
<evidence type="ECO:0000313" key="10">
    <source>
        <dbReference type="Proteomes" id="UP000027284"/>
    </source>
</evidence>
<comment type="subunit">
    <text evidence="5">Part of the 50S ribosomal subunit; part of the 5S rRNA/L5/L18/L25 subcomplex. Contacts the 5S rRNA and the P site tRNA. Forms a bridge to the 30S subunit in the 70S ribosome.</text>
</comment>
<dbReference type="InterPro" id="IPR020930">
    <property type="entry name" value="Ribosomal_uL5_bac-type"/>
</dbReference>
<keyword evidence="10" id="KW-1185">Reference proteome</keyword>
<dbReference type="InterPro" id="IPR022803">
    <property type="entry name" value="Ribosomal_uL5_dom_sf"/>
</dbReference>
<gene>
    <name evidence="5" type="primary">rplE</name>
    <name evidence="9" type="ORF">EG19_09540</name>
</gene>
<feature type="domain" description="Large ribosomal subunit protein uL5 N-terminal" evidence="7">
    <location>
        <begin position="24"/>
        <end position="80"/>
    </location>
</feature>
<dbReference type="GO" id="GO:0003735">
    <property type="term" value="F:structural constituent of ribosome"/>
    <property type="evidence" value="ECO:0007669"/>
    <property type="project" value="InterPro"/>
</dbReference>
<comment type="similarity">
    <text evidence="1 5 6">Belongs to the universal ribosomal protein uL5 family.</text>
</comment>
<dbReference type="SUPFAM" id="SSF55282">
    <property type="entry name" value="RL5-like"/>
    <property type="match status" value="1"/>
</dbReference>
<keyword evidence="5" id="KW-0694">RNA-binding</keyword>
<evidence type="ECO:0000256" key="5">
    <source>
        <dbReference type="HAMAP-Rule" id="MF_01333"/>
    </source>
</evidence>
<dbReference type="Pfam" id="PF00673">
    <property type="entry name" value="Ribosomal_L5_C"/>
    <property type="match status" value="1"/>
</dbReference>
<evidence type="ECO:0000256" key="4">
    <source>
        <dbReference type="ARBA" id="ARBA00035245"/>
    </source>
</evidence>
<comment type="caution">
    <text evidence="9">The sequence shown here is derived from an EMBL/GenBank/DDBJ whole genome shotgun (WGS) entry which is preliminary data.</text>
</comment>
<comment type="function">
    <text evidence="5">This is 1 of the proteins that bind and probably mediate the attachment of the 5S RNA into the large ribosomal subunit, where it forms part of the central protuberance. In the 70S ribosome it contacts protein S13 of the 30S subunit (bridge B1b), connecting the 2 subunits; this bridge is implicated in subunit movement. Contacts the P site tRNA; the 5S rRNA and some of its associated proteins might help stabilize positioning of ribosome-bound tRNAs.</text>
</comment>
<dbReference type="PIRSF" id="PIRSF002161">
    <property type="entry name" value="Ribosomal_L5"/>
    <property type="match status" value="1"/>
</dbReference>
<dbReference type="GO" id="GO:0006412">
    <property type="term" value="P:translation"/>
    <property type="evidence" value="ECO:0007669"/>
    <property type="project" value="UniProtKB-UniRule"/>
</dbReference>
<keyword evidence="3 5" id="KW-0687">Ribonucleoprotein</keyword>
<dbReference type="InterPro" id="IPR031310">
    <property type="entry name" value="Ribosomal_uL5_N"/>
</dbReference>
<keyword evidence="2 5" id="KW-0689">Ribosomal protein</keyword>
<dbReference type="PANTHER" id="PTHR11994">
    <property type="entry name" value="60S RIBOSOMAL PROTEIN L11-RELATED"/>
    <property type="match status" value="1"/>
</dbReference>
<evidence type="ECO:0000259" key="8">
    <source>
        <dbReference type="Pfam" id="PF00673"/>
    </source>
</evidence>
<dbReference type="Pfam" id="PF00281">
    <property type="entry name" value="Ribosomal_L5"/>
    <property type="match status" value="1"/>
</dbReference>
<evidence type="ECO:0000313" key="9">
    <source>
        <dbReference type="EMBL" id="KDA54659.1"/>
    </source>
</evidence>
<dbReference type="AlphaFoldDB" id="A0A062XYY8"/>
<evidence type="ECO:0000256" key="1">
    <source>
        <dbReference type="ARBA" id="ARBA00008553"/>
    </source>
</evidence>
<protein>
    <recommendedName>
        <fullName evidence="4 5">Large ribosomal subunit protein uL5</fullName>
    </recommendedName>
</protein>
<evidence type="ECO:0000256" key="6">
    <source>
        <dbReference type="RuleBase" id="RU003930"/>
    </source>
</evidence>
<proteinExistence type="inferred from homology"/>
<dbReference type="Proteomes" id="UP000027284">
    <property type="component" value="Unassembled WGS sequence"/>
</dbReference>
<evidence type="ECO:0000259" key="7">
    <source>
        <dbReference type="Pfam" id="PF00281"/>
    </source>
</evidence>
<keyword evidence="5" id="KW-0820">tRNA-binding</keyword>
<sequence>MARLKEKYEKEVVPKLVAEFGIKNPMAVPRIVKVVCNIGIGEASRQPKLMEQALEELAAITGQKPVVRKARKSIAQFKLRVGMQVGCMVTLRRERMYEFLDRLLNIALPRVRDFRGLSPRGFDGRGNYTLGIKDHLIFPEVDYTKVERPKGMNVTVVTTAETDDQARFLLAELGFPFAKS</sequence>
<dbReference type="HAMAP" id="MF_01333_B">
    <property type="entry name" value="Ribosomal_uL5_B"/>
    <property type="match status" value="1"/>
</dbReference>
<dbReference type="GO" id="GO:1990904">
    <property type="term" value="C:ribonucleoprotein complex"/>
    <property type="evidence" value="ECO:0007669"/>
    <property type="project" value="UniProtKB-KW"/>
</dbReference>
<accession>A0A062XYY8</accession>
<dbReference type="InterPro" id="IPR031309">
    <property type="entry name" value="Ribosomal_uL5_C"/>
</dbReference>
<dbReference type="NCBIfam" id="NF000585">
    <property type="entry name" value="PRK00010.1"/>
    <property type="match status" value="1"/>
</dbReference>
<dbReference type="STRING" id="1312852.EG19_09540"/>
<evidence type="ECO:0000256" key="3">
    <source>
        <dbReference type="ARBA" id="ARBA00023274"/>
    </source>
</evidence>
<dbReference type="Gene3D" id="3.30.1440.10">
    <property type="match status" value="1"/>
</dbReference>
<keyword evidence="5" id="KW-0699">rRNA-binding</keyword>
<reference evidence="9 10" key="1">
    <citation type="submission" date="2014-04" db="EMBL/GenBank/DDBJ databases">
        <title>The Genome Sequence of Thermoanaerobaculum aquaticum MP-01, The First Cultivated Group 23 Acidobacterium.</title>
        <authorList>
            <person name="Stamps B.W."/>
            <person name="Losey N.A."/>
            <person name="Lawson P.A."/>
            <person name="Stevenson B.S."/>
        </authorList>
    </citation>
    <scope>NUCLEOTIDE SEQUENCE [LARGE SCALE GENOMIC DNA]</scope>
    <source>
        <strain evidence="9 10">MP-01</strain>
    </source>
</reference>